<dbReference type="PANTHER" id="PTHR33408">
    <property type="entry name" value="TRANSPOSASE"/>
    <property type="match status" value="1"/>
</dbReference>
<dbReference type="AlphaFoldDB" id="A0A2W7IRY5"/>
<dbReference type="RefSeq" id="WP_158537089.1">
    <property type="nucleotide sequence ID" value="NZ_QKYU01000003.1"/>
</dbReference>
<protein>
    <submittedName>
        <fullName evidence="3">DDE family transposase</fullName>
    </submittedName>
</protein>
<comment type="caution">
    <text evidence="3">The sequence shown here is derived from an EMBL/GenBank/DDBJ whole genome shotgun (WGS) entry which is preliminary data.</text>
</comment>
<keyword evidence="4" id="KW-1185">Reference proteome</keyword>
<organism evidence="3 4">
    <name type="scientific">Humitalea rosea</name>
    <dbReference type="NCBI Taxonomy" id="990373"/>
    <lineage>
        <taxon>Bacteria</taxon>
        <taxon>Pseudomonadati</taxon>
        <taxon>Pseudomonadota</taxon>
        <taxon>Alphaproteobacteria</taxon>
        <taxon>Acetobacterales</taxon>
        <taxon>Roseomonadaceae</taxon>
        <taxon>Humitalea</taxon>
    </lineage>
</organism>
<reference evidence="3 4" key="1">
    <citation type="submission" date="2018-06" db="EMBL/GenBank/DDBJ databases">
        <title>Genomic Encyclopedia of Archaeal and Bacterial Type Strains, Phase II (KMG-II): from individual species to whole genera.</title>
        <authorList>
            <person name="Goeker M."/>
        </authorList>
    </citation>
    <scope>NUCLEOTIDE SEQUENCE [LARGE SCALE GENOMIC DNA]</scope>
    <source>
        <strain evidence="3 4">DSM 24525</strain>
    </source>
</reference>
<dbReference type="OrthoDB" id="9774608at2"/>
<dbReference type="Proteomes" id="UP000249688">
    <property type="component" value="Unassembled WGS sequence"/>
</dbReference>
<evidence type="ECO:0000256" key="1">
    <source>
        <dbReference type="SAM" id="MobiDB-lite"/>
    </source>
</evidence>
<feature type="non-terminal residue" evidence="3">
    <location>
        <position position="1"/>
    </location>
</feature>
<gene>
    <name evidence="3" type="ORF">C8P66_103233</name>
</gene>
<evidence type="ECO:0000259" key="2">
    <source>
        <dbReference type="Pfam" id="PF13751"/>
    </source>
</evidence>
<proteinExistence type="predicted"/>
<dbReference type="EMBL" id="QKYU01000003">
    <property type="protein sequence ID" value="PZW49206.1"/>
    <property type="molecule type" value="Genomic_DNA"/>
</dbReference>
<dbReference type="Pfam" id="PF13751">
    <property type="entry name" value="DDE_Tnp_1_6"/>
    <property type="match status" value="1"/>
</dbReference>
<evidence type="ECO:0000313" key="3">
    <source>
        <dbReference type="EMBL" id="PZW49206.1"/>
    </source>
</evidence>
<dbReference type="InterPro" id="IPR025668">
    <property type="entry name" value="Tnp_DDE_dom"/>
</dbReference>
<dbReference type="PANTHER" id="PTHR33408:SF2">
    <property type="entry name" value="TRANSPOSASE DDE DOMAIN-CONTAINING PROTEIN"/>
    <property type="match status" value="1"/>
</dbReference>
<name>A0A2W7IRY5_9PROT</name>
<feature type="compositionally biased region" description="Basic and acidic residues" evidence="1">
    <location>
        <begin position="14"/>
        <end position="30"/>
    </location>
</feature>
<feature type="region of interest" description="Disordered" evidence="1">
    <location>
        <begin position="1"/>
        <end position="30"/>
    </location>
</feature>
<feature type="domain" description="Transposase DDE" evidence="2">
    <location>
        <begin position="35"/>
        <end position="99"/>
    </location>
</feature>
<accession>A0A2W7IRY5</accession>
<evidence type="ECO:0000313" key="4">
    <source>
        <dbReference type="Proteomes" id="UP000249688"/>
    </source>
</evidence>
<sequence length="104" mass="12091">IEPLVAIGATQPHRPYDFRPPPDPRPERRINDPWRIAMKAKLETDDGKARYARRQQSVEPVFGIIKSVMGFTRFRLRGLKKVAAEWGLVALAYNCRRLHRLMQP</sequence>